<dbReference type="Gene3D" id="3.40.50.1110">
    <property type="entry name" value="SGNH hydrolase"/>
    <property type="match status" value="1"/>
</dbReference>
<dbReference type="PANTHER" id="PTHR30383:SF5">
    <property type="entry name" value="SGNH HYDROLASE-TYPE ESTERASE DOMAIN-CONTAINING PROTEIN"/>
    <property type="match status" value="1"/>
</dbReference>
<dbReference type="AlphaFoldDB" id="A0A4Q0M3I0"/>
<reference evidence="2 3" key="1">
    <citation type="submission" date="2018-12" db="EMBL/GenBank/DDBJ databases">
        <title>The Draft Genome Sequence of the Soil Bacterium Pedobacter tournemirensis R1.</title>
        <authorList>
            <person name="He J."/>
        </authorList>
    </citation>
    <scope>NUCLEOTIDE SEQUENCE [LARGE SCALE GENOMIC DNA]</scope>
    <source>
        <strain evidence="2 3">R1</strain>
    </source>
</reference>
<dbReference type="EMBL" id="RXOC01000018">
    <property type="protein sequence ID" value="RXF67405.1"/>
    <property type="molecule type" value="Genomic_DNA"/>
</dbReference>
<evidence type="ECO:0000259" key="1">
    <source>
        <dbReference type="Pfam" id="PF13472"/>
    </source>
</evidence>
<evidence type="ECO:0000313" key="2">
    <source>
        <dbReference type="EMBL" id="RXF67405.1"/>
    </source>
</evidence>
<name>A0A4Q0M3I0_9SPHI</name>
<gene>
    <name evidence="2" type="ORF">EKH83_19855</name>
</gene>
<sequence>MQRRQVLKGILTSAAGMVALKGGASTIEEISTGFVSQPETNEPVVINSGVGGNNTVDLLNRIEKDCYAHKPKLTVLMIGTNDMNSRKHVPLEQYEKNLSQIITGIKDKGSKVLLMTILPFYEPYLMTRHPAAFYEPEGPVKRRAQVIEVIKKAAKQHKTHLLDLGMRFEAVGKISTDKDSLIKNEANSNKTDGLHPTANGYRFIGLSVYDYILYHDLPKTNIVCFGDSITHGDGPVESYPGYLKRLLSSSK</sequence>
<dbReference type="InterPro" id="IPR051532">
    <property type="entry name" value="Ester_Hydrolysis_Enzymes"/>
</dbReference>
<dbReference type="PANTHER" id="PTHR30383">
    <property type="entry name" value="THIOESTERASE 1/PROTEASE 1/LYSOPHOSPHOLIPASE L1"/>
    <property type="match status" value="1"/>
</dbReference>
<keyword evidence="2" id="KW-0378">Hydrolase</keyword>
<dbReference type="InterPro" id="IPR036514">
    <property type="entry name" value="SGNH_hydro_sf"/>
</dbReference>
<protein>
    <submittedName>
        <fullName evidence="2">SGNH/GDSL hydrolase family protein</fullName>
    </submittedName>
</protein>
<feature type="domain" description="SGNH hydrolase-type esterase" evidence="1">
    <location>
        <begin position="41"/>
        <end position="202"/>
    </location>
</feature>
<dbReference type="GO" id="GO:0004622">
    <property type="term" value="F:phosphatidylcholine lysophospholipase activity"/>
    <property type="evidence" value="ECO:0007669"/>
    <property type="project" value="TreeGrafter"/>
</dbReference>
<dbReference type="InterPro" id="IPR013830">
    <property type="entry name" value="SGNH_hydro"/>
</dbReference>
<comment type="caution">
    <text evidence="2">The sequence shown here is derived from an EMBL/GenBank/DDBJ whole genome shotgun (WGS) entry which is preliminary data.</text>
</comment>
<accession>A0A4Q0M3I0</accession>
<dbReference type="Proteomes" id="UP000290848">
    <property type="component" value="Unassembled WGS sequence"/>
</dbReference>
<proteinExistence type="predicted"/>
<organism evidence="2 3">
    <name type="scientific">Arcticibacter tournemirensis</name>
    <dbReference type="NCBI Taxonomy" id="699437"/>
    <lineage>
        <taxon>Bacteria</taxon>
        <taxon>Pseudomonadati</taxon>
        <taxon>Bacteroidota</taxon>
        <taxon>Sphingobacteriia</taxon>
        <taxon>Sphingobacteriales</taxon>
        <taxon>Sphingobacteriaceae</taxon>
        <taxon>Arcticibacter</taxon>
    </lineage>
</organism>
<dbReference type="Pfam" id="PF13472">
    <property type="entry name" value="Lipase_GDSL_2"/>
    <property type="match status" value="1"/>
</dbReference>
<dbReference type="RefSeq" id="WP_128771208.1">
    <property type="nucleotide sequence ID" value="NZ_RXOC01000018.1"/>
</dbReference>
<evidence type="ECO:0000313" key="3">
    <source>
        <dbReference type="Proteomes" id="UP000290848"/>
    </source>
</evidence>
<dbReference type="SUPFAM" id="SSF52266">
    <property type="entry name" value="SGNH hydrolase"/>
    <property type="match status" value="1"/>
</dbReference>